<organism evidence="2 3">
    <name type="scientific">Lasiosphaeria hispida</name>
    <dbReference type="NCBI Taxonomy" id="260671"/>
    <lineage>
        <taxon>Eukaryota</taxon>
        <taxon>Fungi</taxon>
        <taxon>Dikarya</taxon>
        <taxon>Ascomycota</taxon>
        <taxon>Pezizomycotina</taxon>
        <taxon>Sordariomycetes</taxon>
        <taxon>Sordariomycetidae</taxon>
        <taxon>Sordariales</taxon>
        <taxon>Lasiosphaeriaceae</taxon>
        <taxon>Lasiosphaeria</taxon>
    </lineage>
</organism>
<sequence>MTCYTRATAIIWMITAGEGLPRFVPCLHFEARPRFNASGEPPGPFVPGPGNAANSALDNTKRSQSPRGWFLFIVSKPRPGCLSTEVSLHRNSRRRLTDLMFMRFRPAQHVVVGLGPCCALETRRSEHLRICGYGENLTSHRPHHTHFEARTTL</sequence>
<dbReference type="AlphaFoldDB" id="A0AAJ0HR29"/>
<evidence type="ECO:0000313" key="3">
    <source>
        <dbReference type="Proteomes" id="UP001275084"/>
    </source>
</evidence>
<evidence type="ECO:0000256" key="1">
    <source>
        <dbReference type="SAM" id="MobiDB-lite"/>
    </source>
</evidence>
<proteinExistence type="predicted"/>
<evidence type="ECO:0000313" key="2">
    <source>
        <dbReference type="EMBL" id="KAK3359880.1"/>
    </source>
</evidence>
<reference evidence="2" key="2">
    <citation type="submission" date="2023-06" db="EMBL/GenBank/DDBJ databases">
        <authorList>
            <consortium name="Lawrence Berkeley National Laboratory"/>
            <person name="Haridas S."/>
            <person name="Hensen N."/>
            <person name="Bonometti L."/>
            <person name="Westerberg I."/>
            <person name="Brannstrom I.O."/>
            <person name="Guillou S."/>
            <person name="Cros-Aarteil S."/>
            <person name="Calhoun S."/>
            <person name="Kuo A."/>
            <person name="Mondo S."/>
            <person name="Pangilinan J."/>
            <person name="Riley R."/>
            <person name="Labutti K."/>
            <person name="Andreopoulos B."/>
            <person name="Lipzen A."/>
            <person name="Chen C."/>
            <person name="Yanf M."/>
            <person name="Daum C."/>
            <person name="Ng V."/>
            <person name="Clum A."/>
            <person name="Steindorff A."/>
            <person name="Ohm R."/>
            <person name="Martin F."/>
            <person name="Silar P."/>
            <person name="Natvig D."/>
            <person name="Lalanne C."/>
            <person name="Gautier V."/>
            <person name="Ament-Velasquez S.L."/>
            <person name="Kruys A."/>
            <person name="Hutchinson M.I."/>
            <person name="Powell A.J."/>
            <person name="Barry K."/>
            <person name="Miller A.N."/>
            <person name="Grigoriev I.V."/>
            <person name="Debuchy R."/>
            <person name="Gladieux P."/>
            <person name="Thoren M.H."/>
            <person name="Johannesson H."/>
        </authorList>
    </citation>
    <scope>NUCLEOTIDE SEQUENCE</scope>
    <source>
        <strain evidence="2">CBS 955.72</strain>
    </source>
</reference>
<accession>A0AAJ0HR29</accession>
<gene>
    <name evidence="2" type="ORF">B0T25DRAFT_112700</name>
</gene>
<name>A0AAJ0HR29_9PEZI</name>
<feature type="region of interest" description="Disordered" evidence="1">
    <location>
        <begin position="38"/>
        <end position="62"/>
    </location>
</feature>
<reference evidence="2" key="1">
    <citation type="journal article" date="2023" name="Mol. Phylogenet. Evol.">
        <title>Genome-scale phylogeny and comparative genomics of the fungal order Sordariales.</title>
        <authorList>
            <person name="Hensen N."/>
            <person name="Bonometti L."/>
            <person name="Westerberg I."/>
            <person name="Brannstrom I.O."/>
            <person name="Guillou S."/>
            <person name="Cros-Aarteil S."/>
            <person name="Calhoun S."/>
            <person name="Haridas S."/>
            <person name="Kuo A."/>
            <person name="Mondo S."/>
            <person name="Pangilinan J."/>
            <person name="Riley R."/>
            <person name="LaButti K."/>
            <person name="Andreopoulos B."/>
            <person name="Lipzen A."/>
            <person name="Chen C."/>
            <person name="Yan M."/>
            <person name="Daum C."/>
            <person name="Ng V."/>
            <person name="Clum A."/>
            <person name="Steindorff A."/>
            <person name="Ohm R.A."/>
            <person name="Martin F."/>
            <person name="Silar P."/>
            <person name="Natvig D.O."/>
            <person name="Lalanne C."/>
            <person name="Gautier V."/>
            <person name="Ament-Velasquez S.L."/>
            <person name="Kruys A."/>
            <person name="Hutchinson M.I."/>
            <person name="Powell A.J."/>
            <person name="Barry K."/>
            <person name="Miller A.N."/>
            <person name="Grigoriev I.V."/>
            <person name="Debuchy R."/>
            <person name="Gladieux P."/>
            <person name="Hiltunen Thoren M."/>
            <person name="Johannesson H."/>
        </authorList>
    </citation>
    <scope>NUCLEOTIDE SEQUENCE</scope>
    <source>
        <strain evidence="2">CBS 955.72</strain>
    </source>
</reference>
<protein>
    <submittedName>
        <fullName evidence="2">Uncharacterized protein</fullName>
    </submittedName>
</protein>
<keyword evidence="3" id="KW-1185">Reference proteome</keyword>
<dbReference type="Proteomes" id="UP001275084">
    <property type="component" value="Unassembled WGS sequence"/>
</dbReference>
<comment type="caution">
    <text evidence="2">The sequence shown here is derived from an EMBL/GenBank/DDBJ whole genome shotgun (WGS) entry which is preliminary data.</text>
</comment>
<feature type="compositionally biased region" description="Polar residues" evidence="1">
    <location>
        <begin position="52"/>
        <end position="62"/>
    </location>
</feature>
<dbReference type="EMBL" id="JAUIQD010000002">
    <property type="protein sequence ID" value="KAK3359880.1"/>
    <property type="molecule type" value="Genomic_DNA"/>
</dbReference>